<reference evidence="3" key="1">
    <citation type="journal article" date="2019" name="Int. J. Syst. Evol. Microbiol.">
        <title>The Global Catalogue of Microorganisms (GCM) 10K type strain sequencing project: providing services to taxonomists for standard genome sequencing and annotation.</title>
        <authorList>
            <consortium name="The Broad Institute Genomics Platform"/>
            <consortium name="The Broad Institute Genome Sequencing Center for Infectious Disease"/>
            <person name="Wu L."/>
            <person name="Ma J."/>
        </authorList>
    </citation>
    <scope>NUCLEOTIDE SEQUENCE [LARGE SCALE GENOMIC DNA]</scope>
    <source>
        <strain evidence="3">CCUG 30340</strain>
    </source>
</reference>
<dbReference type="EMBL" id="JBHSHD010000003">
    <property type="protein sequence ID" value="MFC4819420.1"/>
    <property type="molecule type" value="Genomic_DNA"/>
</dbReference>
<feature type="transmembrane region" description="Helical" evidence="1">
    <location>
        <begin position="158"/>
        <end position="182"/>
    </location>
</feature>
<gene>
    <name evidence="2" type="ORF">ACFO6Q_03745</name>
</gene>
<evidence type="ECO:0000313" key="2">
    <source>
        <dbReference type="EMBL" id="MFC4819420.1"/>
    </source>
</evidence>
<feature type="transmembrane region" description="Helical" evidence="1">
    <location>
        <begin position="257"/>
        <end position="279"/>
    </location>
</feature>
<keyword evidence="1" id="KW-0812">Transmembrane</keyword>
<sequence>MDHGVVSPALKRAAGLAGAVLCVIAAALLLRRGFQLGDVLVERLTKISVPAFGAALVLYGIGAAALGFAWVLLARAAAASPVHARPLFVAHLRSQLAKYLPGNVFHFAYRHVAARREGLGHRALGGALAFESILLVAAAATLASGVAADPRLESVTPWLRWVVRAAPLVAIAVALAGAFAMRRFGSADARVSRTLSAFAMVFTIDVGFFLLAASALRLLCAQPDLLPFAAWCGWLALAWIAGYVTPGAPGGLGLREAVLVLGLGPVLGEAEALAIAFAYRLVTIGADALLAGIGFGLRDRAETSA</sequence>
<feature type="transmembrane region" description="Helical" evidence="1">
    <location>
        <begin position="123"/>
        <end position="146"/>
    </location>
</feature>
<organism evidence="2 3">
    <name type="scientific">Dokdonella ginsengisoli</name>
    <dbReference type="NCBI Taxonomy" id="363846"/>
    <lineage>
        <taxon>Bacteria</taxon>
        <taxon>Pseudomonadati</taxon>
        <taxon>Pseudomonadota</taxon>
        <taxon>Gammaproteobacteria</taxon>
        <taxon>Lysobacterales</taxon>
        <taxon>Rhodanobacteraceae</taxon>
        <taxon>Dokdonella</taxon>
    </lineage>
</organism>
<evidence type="ECO:0000313" key="3">
    <source>
        <dbReference type="Proteomes" id="UP001595886"/>
    </source>
</evidence>
<feature type="transmembrane region" description="Helical" evidence="1">
    <location>
        <begin position="12"/>
        <end position="31"/>
    </location>
</feature>
<comment type="caution">
    <text evidence="2">The sequence shown here is derived from an EMBL/GenBank/DDBJ whole genome shotgun (WGS) entry which is preliminary data.</text>
</comment>
<dbReference type="Proteomes" id="UP001595886">
    <property type="component" value="Unassembled WGS sequence"/>
</dbReference>
<feature type="transmembrane region" description="Helical" evidence="1">
    <location>
        <begin position="51"/>
        <end position="73"/>
    </location>
</feature>
<dbReference type="RefSeq" id="WP_380019180.1">
    <property type="nucleotide sequence ID" value="NZ_JBHSHD010000003.1"/>
</dbReference>
<feature type="transmembrane region" description="Helical" evidence="1">
    <location>
        <begin position="225"/>
        <end position="245"/>
    </location>
</feature>
<name>A0ABV9QQW5_9GAMM</name>
<keyword evidence="3" id="KW-1185">Reference proteome</keyword>
<proteinExistence type="predicted"/>
<keyword evidence="1" id="KW-0472">Membrane</keyword>
<evidence type="ECO:0000256" key="1">
    <source>
        <dbReference type="SAM" id="Phobius"/>
    </source>
</evidence>
<keyword evidence="1" id="KW-1133">Transmembrane helix</keyword>
<feature type="transmembrane region" description="Helical" evidence="1">
    <location>
        <begin position="194"/>
        <end position="219"/>
    </location>
</feature>
<protein>
    <submittedName>
        <fullName evidence="2">Uncharacterized protein</fullName>
    </submittedName>
</protein>
<accession>A0ABV9QQW5</accession>